<comment type="caution">
    <text evidence="2">The sequence shown here is derived from an EMBL/GenBank/DDBJ whole genome shotgun (WGS) entry which is preliminary data.</text>
</comment>
<dbReference type="EMBL" id="RAHJ01000018">
    <property type="protein sequence ID" value="RJX68250.1"/>
    <property type="molecule type" value="Genomic_DNA"/>
</dbReference>
<dbReference type="Pfam" id="PF00300">
    <property type="entry name" value="His_Phos_1"/>
    <property type="match status" value="1"/>
</dbReference>
<organism evidence="2 3">
    <name type="scientific">Tsuneonella suprasediminis</name>
    <dbReference type="NCBI Taxonomy" id="2306996"/>
    <lineage>
        <taxon>Bacteria</taxon>
        <taxon>Pseudomonadati</taxon>
        <taxon>Pseudomonadota</taxon>
        <taxon>Alphaproteobacteria</taxon>
        <taxon>Sphingomonadales</taxon>
        <taxon>Erythrobacteraceae</taxon>
        <taxon>Tsuneonella</taxon>
    </lineage>
</organism>
<gene>
    <name evidence="2" type="ORF">D6858_08080</name>
</gene>
<evidence type="ECO:0000313" key="3">
    <source>
        <dbReference type="Proteomes" id="UP000284322"/>
    </source>
</evidence>
<dbReference type="SUPFAM" id="SSF53254">
    <property type="entry name" value="Phosphoglycerate mutase-like"/>
    <property type="match status" value="1"/>
</dbReference>
<evidence type="ECO:0000256" key="1">
    <source>
        <dbReference type="PIRSR" id="PIRSR613078-2"/>
    </source>
</evidence>
<name>A0A419R2Q5_9SPHN</name>
<dbReference type="Gene3D" id="3.40.50.1240">
    <property type="entry name" value="Phosphoglycerate mutase-like"/>
    <property type="match status" value="1"/>
</dbReference>
<dbReference type="CDD" id="cd07067">
    <property type="entry name" value="HP_PGM_like"/>
    <property type="match status" value="1"/>
</dbReference>
<dbReference type="RefSeq" id="WP_120109598.1">
    <property type="nucleotide sequence ID" value="NZ_DATCMS010000001.1"/>
</dbReference>
<feature type="binding site" evidence="1">
    <location>
        <position position="71"/>
    </location>
    <ligand>
        <name>substrate</name>
    </ligand>
</feature>
<dbReference type="InterPro" id="IPR013078">
    <property type="entry name" value="His_Pase_superF_clade-1"/>
</dbReference>
<evidence type="ECO:0000313" key="2">
    <source>
        <dbReference type="EMBL" id="RJX68250.1"/>
    </source>
</evidence>
<accession>A0A419R2Q5</accession>
<proteinExistence type="predicted"/>
<sequence length="188" mass="20761">MPRPHRSKDDLTVPKLLGLLRHAKSDWDDMGTRDFDRGLNDRGRRGAKVIGDHIRDHGVKWDRVIASPAERVRQTLAAALPELTPEFDKRVYLADADTLIDAIRDHAGDASCVLLAGHNPGLQDLLFTLVSPANENALFDEAAVKFPTATFAVLELAIDDWADLGKDCGKLVHFARPRDLDPELGPES</sequence>
<keyword evidence="3" id="KW-1185">Reference proteome</keyword>
<protein>
    <submittedName>
        <fullName evidence="2">Histidine phosphatase family protein</fullName>
    </submittedName>
</protein>
<dbReference type="OrthoDB" id="9810154at2"/>
<dbReference type="PANTHER" id="PTHR47623:SF1">
    <property type="entry name" value="OS09G0287300 PROTEIN"/>
    <property type="match status" value="1"/>
</dbReference>
<dbReference type="AlphaFoldDB" id="A0A419R2Q5"/>
<dbReference type="PANTHER" id="PTHR47623">
    <property type="entry name" value="OS09G0287300 PROTEIN"/>
    <property type="match status" value="1"/>
</dbReference>
<reference evidence="2 3" key="1">
    <citation type="submission" date="2018-09" db="EMBL/GenBank/DDBJ databases">
        <title>Altererythrobacter sp.Ery1 and Ery12, the genome sequencing of novel strains in genus Alterythrobacter.</title>
        <authorList>
            <person name="Cheng H."/>
            <person name="Wu Y.-H."/>
            <person name="Fang C."/>
            <person name="Xu X.-W."/>
        </authorList>
    </citation>
    <scope>NUCLEOTIDE SEQUENCE [LARGE SCALE GENOMIC DNA]</scope>
    <source>
        <strain evidence="2 3">Ery12</strain>
    </source>
</reference>
<dbReference type="Proteomes" id="UP000284322">
    <property type="component" value="Unassembled WGS sequence"/>
</dbReference>
<dbReference type="InterPro" id="IPR029033">
    <property type="entry name" value="His_PPase_superfam"/>
</dbReference>